<sequence length="208" mass="23103">MRGLLIFAAALFGALFMIEIVAACGAWWLHGQGRYDDEIAWFEEMKPMLVLDLGLEGRIAGLYRGRIRRELMEGHLDRAARALRLARARARSLGTSPDTELIALGIETFTRAADRLEAHGRLSLAADWDDSLFVLAVRAPEPRHRYAALAAFMEGLDLRARDGKPCAALARIAWAKRGLGGQVPGLQSNVEEDLSLQCHLSRRTGRER</sequence>
<reference evidence="1 2" key="1">
    <citation type="journal article" date="2019" name="Nat. Microbiol.">
        <title>Mediterranean grassland soil C-N compound turnover is dependent on rainfall and depth, and is mediated by genomically divergent microorganisms.</title>
        <authorList>
            <person name="Diamond S."/>
            <person name="Andeer P.F."/>
            <person name="Li Z."/>
            <person name="Crits-Christoph A."/>
            <person name="Burstein D."/>
            <person name="Anantharaman K."/>
            <person name="Lane K.R."/>
            <person name="Thomas B.C."/>
            <person name="Pan C."/>
            <person name="Northen T.R."/>
            <person name="Banfield J.F."/>
        </authorList>
    </citation>
    <scope>NUCLEOTIDE SEQUENCE [LARGE SCALE GENOMIC DNA]</scope>
    <source>
        <strain evidence="1">WS_8</strain>
    </source>
</reference>
<proteinExistence type="predicted"/>
<organism evidence="1 2">
    <name type="scientific">Eiseniibacteriota bacterium</name>
    <dbReference type="NCBI Taxonomy" id="2212470"/>
    <lineage>
        <taxon>Bacteria</taxon>
        <taxon>Candidatus Eiseniibacteriota</taxon>
    </lineage>
</organism>
<gene>
    <name evidence="1" type="ORF">E6K78_08195</name>
</gene>
<comment type="caution">
    <text evidence="1">The sequence shown here is derived from an EMBL/GenBank/DDBJ whole genome shotgun (WGS) entry which is preliminary data.</text>
</comment>
<evidence type="ECO:0000313" key="2">
    <source>
        <dbReference type="Proteomes" id="UP000316609"/>
    </source>
</evidence>
<dbReference type="Proteomes" id="UP000316609">
    <property type="component" value="Unassembled WGS sequence"/>
</dbReference>
<evidence type="ECO:0000313" key="1">
    <source>
        <dbReference type="EMBL" id="TMQ65140.1"/>
    </source>
</evidence>
<dbReference type="EMBL" id="VBOY01000074">
    <property type="protein sequence ID" value="TMQ65140.1"/>
    <property type="molecule type" value="Genomic_DNA"/>
</dbReference>
<accession>A0A538TNF2</accession>
<protein>
    <submittedName>
        <fullName evidence="1">Uncharacterized protein</fullName>
    </submittedName>
</protein>
<dbReference type="AlphaFoldDB" id="A0A538TNF2"/>
<name>A0A538TNF2_UNCEI</name>